<organism evidence="1 2">
    <name type="scientific">Dictyostelium discoideum</name>
    <name type="common">Social amoeba</name>
    <dbReference type="NCBI Taxonomy" id="44689"/>
    <lineage>
        <taxon>Eukaryota</taxon>
        <taxon>Amoebozoa</taxon>
        <taxon>Evosea</taxon>
        <taxon>Eumycetozoa</taxon>
        <taxon>Dictyostelia</taxon>
        <taxon>Dictyosteliales</taxon>
        <taxon>Dictyosteliaceae</taxon>
        <taxon>Dictyostelium</taxon>
    </lineage>
</organism>
<accession>Q55DX3</accession>
<keyword evidence="2" id="KW-1185">Reference proteome</keyword>
<dbReference type="FunCoup" id="Q55DX3">
    <property type="interactions" value="877"/>
</dbReference>
<comment type="caution">
    <text evidence="1">The sequence shown here is derived from an EMBL/GenBank/DDBJ whole genome shotgun (WGS) entry which is preliminary data.</text>
</comment>
<dbReference type="Proteomes" id="UP000002195">
    <property type="component" value="Unassembled WGS sequence"/>
</dbReference>
<dbReference type="PaxDb" id="44689-DDB0190300"/>
<dbReference type="RefSeq" id="XP_646008.1">
    <property type="nucleotide sequence ID" value="XM_640916.1"/>
</dbReference>
<dbReference type="HOGENOM" id="CLU_2008218_0_0_1"/>
<dbReference type="EMBL" id="AAFI02000005">
    <property type="protein sequence ID" value="EAL72096.1"/>
    <property type="molecule type" value="Genomic_DNA"/>
</dbReference>
<reference evidence="1 2" key="1">
    <citation type="journal article" date="2005" name="Nature">
        <title>The genome of the social amoeba Dictyostelium discoideum.</title>
        <authorList>
            <consortium name="The Dictyostelium discoideum Sequencing Consortium"/>
            <person name="Eichinger L."/>
            <person name="Pachebat J.A."/>
            <person name="Glockner G."/>
            <person name="Rajandream M.A."/>
            <person name="Sucgang R."/>
            <person name="Berriman M."/>
            <person name="Song J."/>
            <person name="Olsen R."/>
            <person name="Szafranski K."/>
            <person name="Xu Q."/>
            <person name="Tunggal B."/>
            <person name="Kummerfeld S."/>
            <person name="Madera M."/>
            <person name="Konfortov B.A."/>
            <person name="Rivero F."/>
            <person name="Bankier A.T."/>
            <person name="Lehmann R."/>
            <person name="Hamlin N."/>
            <person name="Davies R."/>
            <person name="Gaudet P."/>
            <person name="Fey P."/>
            <person name="Pilcher K."/>
            <person name="Chen G."/>
            <person name="Saunders D."/>
            <person name="Sodergren E."/>
            <person name="Davis P."/>
            <person name="Kerhornou A."/>
            <person name="Nie X."/>
            <person name="Hall N."/>
            <person name="Anjard C."/>
            <person name="Hemphill L."/>
            <person name="Bason N."/>
            <person name="Farbrother P."/>
            <person name="Desany B."/>
            <person name="Just E."/>
            <person name="Morio T."/>
            <person name="Rost R."/>
            <person name="Churcher C."/>
            <person name="Cooper J."/>
            <person name="Haydock S."/>
            <person name="van Driessche N."/>
            <person name="Cronin A."/>
            <person name="Goodhead I."/>
            <person name="Muzny D."/>
            <person name="Mourier T."/>
            <person name="Pain A."/>
            <person name="Lu M."/>
            <person name="Harper D."/>
            <person name="Lindsay R."/>
            <person name="Hauser H."/>
            <person name="James K."/>
            <person name="Quiles M."/>
            <person name="Madan Babu M."/>
            <person name="Saito T."/>
            <person name="Buchrieser C."/>
            <person name="Wardroper A."/>
            <person name="Felder M."/>
            <person name="Thangavelu M."/>
            <person name="Johnson D."/>
            <person name="Knights A."/>
            <person name="Loulseged H."/>
            <person name="Mungall K."/>
            <person name="Oliver K."/>
            <person name="Price C."/>
            <person name="Quail M.A."/>
            <person name="Urushihara H."/>
            <person name="Hernandez J."/>
            <person name="Rabbinowitsch E."/>
            <person name="Steffen D."/>
            <person name="Sanders M."/>
            <person name="Ma J."/>
            <person name="Kohara Y."/>
            <person name="Sharp S."/>
            <person name="Simmonds M."/>
            <person name="Spiegler S."/>
            <person name="Tivey A."/>
            <person name="Sugano S."/>
            <person name="White B."/>
            <person name="Walker D."/>
            <person name="Woodward J."/>
            <person name="Winckler T."/>
            <person name="Tanaka Y."/>
            <person name="Shaulsky G."/>
            <person name="Schleicher M."/>
            <person name="Weinstock G."/>
            <person name="Rosenthal A."/>
            <person name="Cox E.C."/>
            <person name="Chisholm R.L."/>
            <person name="Gibbs R."/>
            <person name="Loomis W.F."/>
            <person name="Platzer M."/>
            <person name="Kay R.R."/>
            <person name="Williams J."/>
            <person name="Dear P.H."/>
            <person name="Noegel A.A."/>
            <person name="Barrell B."/>
            <person name="Kuspa A."/>
        </authorList>
    </citation>
    <scope>NUCLEOTIDE SEQUENCE [LARGE SCALE GENOMIC DNA]</scope>
    <source>
        <strain evidence="1 2">AX4</strain>
    </source>
</reference>
<dbReference type="KEGG" id="ddi:DDB_G0269492"/>
<dbReference type="AlphaFoldDB" id="Q55DX3"/>
<proteinExistence type="predicted"/>
<name>Q55DX3_DICDI</name>
<evidence type="ECO:0000313" key="2">
    <source>
        <dbReference type="Proteomes" id="UP000002195"/>
    </source>
</evidence>
<dbReference type="PANTHER" id="PTHR32142:SF55">
    <property type="entry name" value="ANKYRIN REPEAT-CONTAINING PROTEIN-RELATED"/>
    <property type="match status" value="1"/>
</dbReference>
<evidence type="ECO:0000313" key="1">
    <source>
        <dbReference type="EMBL" id="EAL72096.1"/>
    </source>
</evidence>
<dbReference type="PhylomeDB" id="Q55DX3"/>
<gene>
    <name evidence="1" type="ORF">DDB_G0269492</name>
</gene>
<dbReference type="GeneID" id="8616955"/>
<dbReference type="OMA" id="ERCKDNE"/>
<protein>
    <submittedName>
        <fullName evidence="1">Uncharacterized protein</fullName>
    </submittedName>
</protein>
<dbReference type="InParanoid" id="Q55DX3"/>
<dbReference type="VEuPathDB" id="AmoebaDB:DDB_G0269492"/>
<sequence>MSEKLFWKIWRNIYLNNLIFENLTEEPIEFTNILDFHFCNRIKFKYIKSLKWMIKRNQWALLKDKLIYNNQQITFKNLNFAINLLLERCKDNEYSYTILETFYLNNIDNNENNFQKLNPLKLSI</sequence>
<dbReference type="PANTHER" id="PTHR32142">
    <property type="entry name" value="B BOX-TYPE DOMAIN-CONTAINING PROTEIN-RELATED"/>
    <property type="match status" value="1"/>
</dbReference>